<name>A0ACB8RAU1_9AGAM</name>
<keyword evidence="2" id="KW-1185">Reference proteome</keyword>
<proteinExistence type="predicted"/>
<sequence length="131" mass="13946">MSSARICCRDSSSMPLGAGTSSSSCSFIRLNRARTLSDGASLTRSGSGTNRSCSSPSEDARESGRHPGQYSVSSSLAIKGVTRSALERGARLWRRRRRRNQSARASTVAAAPKSPPMSRPSKVIGSVWTRA</sequence>
<accession>A0ACB8RAU1</accession>
<dbReference type="Proteomes" id="UP000814033">
    <property type="component" value="Unassembled WGS sequence"/>
</dbReference>
<reference evidence="1" key="1">
    <citation type="submission" date="2021-02" db="EMBL/GenBank/DDBJ databases">
        <authorList>
            <consortium name="DOE Joint Genome Institute"/>
            <person name="Ahrendt S."/>
            <person name="Looney B.P."/>
            <person name="Miyauchi S."/>
            <person name="Morin E."/>
            <person name="Drula E."/>
            <person name="Courty P.E."/>
            <person name="Chicoki N."/>
            <person name="Fauchery L."/>
            <person name="Kohler A."/>
            <person name="Kuo A."/>
            <person name="Labutti K."/>
            <person name="Pangilinan J."/>
            <person name="Lipzen A."/>
            <person name="Riley R."/>
            <person name="Andreopoulos W."/>
            <person name="He G."/>
            <person name="Johnson J."/>
            <person name="Barry K.W."/>
            <person name="Grigoriev I.V."/>
            <person name="Nagy L."/>
            <person name="Hibbett D."/>
            <person name="Henrissat B."/>
            <person name="Matheny P.B."/>
            <person name="Labbe J."/>
            <person name="Martin F."/>
        </authorList>
    </citation>
    <scope>NUCLEOTIDE SEQUENCE</scope>
    <source>
        <strain evidence="1">FP105234-sp</strain>
    </source>
</reference>
<gene>
    <name evidence="1" type="ORF">FA95DRAFT_825683</name>
</gene>
<evidence type="ECO:0000313" key="2">
    <source>
        <dbReference type="Proteomes" id="UP000814033"/>
    </source>
</evidence>
<comment type="caution">
    <text evidence="1">The sequence shown here is derived from an EMBL/GenBank/DDBJ whole genome shotgun (WGS) entry which is preliminary data.</text>
</comment>
<reference evidence="1" key="2">
    <citation type="journal article" date="2022" name="New Phytol.">
        <title>Evolutionary transition to the ectomycorrhizal habit in the genomes of a hyperdiverse lineage of mushroom-forming fungi.</title>
        <authorList>
            <person name="Looney B."/>
            <person name="Miyauchi S."/>
            <person name="Morin E."/>
            <person name="Drula E."/>
            <person name="Courty P.E."/>
            <person name="Kohler A."/>
            <person name="Kuo A."/>
            <person name="LaButti K."/>
            <person name="Pangilinan J."/>
            <person name="Lipzen A."/>
            <person name="Riley R."/>
            <person name="Andreopoulos W."/>
            <person name="He G."/>
            <person name="Johnson J."/>
            <person name="Nolan M."/>
            <person name="Tritt A."/>
            <person name="Barry K.W."/>
            <person name="Grigoriev I.V."/>
            <person name="Nagy L.G."/>
            <person name="Hibbett D."/>
            <person name="Henrissat B."/>
            <person name="Matheny P.B."/>
            <person name="Labbe J."/>
            <person name="Martin F.M."/>
        </authorList>
    </citation>
    <scope>NUCLEOTIDE SEQUENCE</scope>
    <source>
        <strain evidence="1">FP105234-sp</strain>
    </source>
</reference>
<dbReference type="EMBL" id="MU276171">
    <property type="protein sequence ID" value="KAI0040746.1"/>
    <property type="molecule type" value="Genomic_DNA"/>
</dbReference>
<evidence type="ECO:0000313" key="1">
    <source>
        <dbReference type="EMBL" id="KAI0040746.1"/>
    </source>
</evidence>
<protein>
    <submittedName>
        <fullName evidence="1">Uncharacterized protein</fullName>
    </submittedName>
</protein>
<organism evidence="1 2">
    <name type="scientific">Auriscalpium vulgare</name>
    <dbReference type="NCBI Taxonomy" id="40419"/>
    <lineage>
        <taxon>Eukaryota</taxon>
        <taxon>Fungi</taxon>
        <taxon>Dikarya</taxon>
        <taxon>Basidiomycota</taxon>
        <taxon>Agaricomycotina</taxon>
        <taxon>Agaricomycetes</taxon>
        <taxon>Russulales</taxon>
        <taxon>Auriscalpiaceae</taxon>
        <taxon>Auriscalpium</taxon>
    </lineage>
</organism>